<protein>
    <recommendedName>
        <fullName evidence="3">Urease accessory protein UreD</fullName>
    </recommendedName>
</protein>
<comment type="caution">
    <text evidence="5">The sequence shown here is derived from an EMBL/GenBank/DDBJ whole genome shotgun (WGS) entry which is preliminary data.</text>
</comment>
<organism evidence="5 6">
    <name type="scientific">Actinomadura harenae</name>
    <dbReference type="NCBI Taxonomy" id="2483351"/>
    <lineage>
        <taxon>Bacteria</taxon>
        <taxon>Bacillati</taxon>
        <taxon>Actinomycetota</taxon>
        <taxon>Actinomycetes</taxon>
        <taxon>Streptosporangiales</taxon>
        <taxon>Thermomonosporaceae</taxon>
        <taxon>Actinomadura</taxon>
    </lineage>
</organism>
<evidence type="ECO:0000256" key="2">
    <source>
        <dbReference type="ARBA" id="ARBA00023186"/>
    </source>
</evidence>
<keyword evidence="6" id="KW-1185">Reference proteome</keyword>
<name>A0A3M2LLM5_9ACTN</name>
<evidence type="ECO:0000256" key="1">
    <source>
        <dbReference type="ARBA" id="ARBA00007177"/>
    </source>
</evidence>
<dbReference type="PANTHER" id="PTHR33643">
    <property type="entry name" value="UREASE ACCESSORY PROTEIN D"/>
    <property type="match status" value="1"/>
</dbReference>
<dbReference type="GO" id="GO:0005737">
    <property type="term" value="C:cytoplasm"/>
    <property type="evidence" value="ECO:0007669"/>
    <property type="project" value="UniProtKB-SubCell"/>
</dbReference>
<evidence type="ECO:0000313" key="6">
    <source>
        <dbReference type="Proteomes" id="UP000282674"/>
    </source>
</evidence>
<dbReference type="PANTHER" id="PTHR33643:SF1">
    <property type="entry name" value="UREASE ACCESSORY PROTEIN D"/>
    <property type="match status" value="1"/>
</dbReference>
<dbReference type="GO" id="GO:0016151">
    <property type="term" value="F:nickel cation binding"/>
    <property type="evidence" value="ECO:0007669"/>
    <property type="project" value="UniProtKB-UniRule"/>
</dbReference>
<evidence type="ECO:0000256" key="3">
    <source>
        <dbReference type="HAMAP-Rule" id="MF_01384"/>
    </source>
</evidence>
<dbReference type="HAMAP" id="MF_01384">
    <property type="entry name" value="UreD"/>
    <property type="match status" value="1"/>
</dbReference>
<keyword evidence="3" id="KW-0996">Nickel insertion</keyword>
<gene>
    <name evidence="3" type="primary">ureD</name>
    <name evidence="5" type="ORF">EBO15_33230</name>
</gene>
<comment type="similarity">
    <text evidence="1 3">Belongs to the UreD family.</text>
</comment>
<dbReference type="InterPro" id="IPR002669">
    <property type="entry name" value="UreD"/>
</dbReference>
<evidence type="ECO:0000313" key="5">
    <source>
        <dbReference type="EMBL" id="RMI38321.1"/>
    </source>
</evidence>
<keyword evidence="2 3" id="KW-0143">Chaperone</keyword>
<accession>A0A3M2LLM5</accession>
<dbReference type="EMBL" id="RFFG01000088">
    <property type="protein sequence ID" value="RMI38321.1"/>
    <property type="molecule type" value="Genomic_DNA"/>
</dbReference>
<keyword evidence="3" id="KW-0963">Cytoplasm</keyword>
<reference evidence="5 6" key="1">
    <citation type="submission" date="2018-10" db="EMBL/GenBank/DDBJ databases">
        <title>Isolation from soil.</title>
        <authorList>
            <person name="Hu J."/>
        </authorList>
    </citation>
    <scope>NUCLEOTIDE SEQUENCE [LARGE SCALE GENOMIC DNA]</scope>
    <source>
        <strain evidence="5 6">NEAU-Ht49</strain>
    </source>
</reference>
<dbReference type="OrthoDB" id="9807968at2"/>
<comment type="subcellular location">
    <subcellularLocation>
        <location evidence="3">Cytoplasm</location>
    </subcellularLocation>
</comment>
<evidence type="ECO:0000256" key="4">
    <source>
        <dbReference type="SAM" id="MobiDB-lite"/>
    </source>
</evidence>
<dbReference type="AlphaFoldDB" id="A0A3M2LLM5"/>
<dbReference type="Proteomes" id="UP000282674">
    <property type="component" value="Unassembled WGS sequence"/>
</dbReference>
<comment type="subunit">
    <text evidence="3">UreD, UreF and UreG form a complex that acts as a GTP-hydrolysis-dependent molecular chaperone, activating the urease apoprotein by helping to assemble the nickel containing metallocenter of UreC. The UreE protein probably delivers the nickel.</text>
</comment>
<sequence length="328" mass="34877">MTGAAGIRPLADRTAGGRTSVERCTPPWLPTAVSGLGAVPDTLPVGSPGKVGVLEMDFASVAGRTELTGHFQKAPLHTARPLYPDPARPDMPHVMFLSSGGGVLQGDRYRIAASCGPGTAVHFSTQTATRLYRMERDYATQLVDVTAAPGSYVEYLPQTTIPFGGSRYYQHMRVTASAESTIVLGDKLMAGRLARGERHAYTAYCADLDVHGQDGRLLFADPIRLVPAEDAVTAPTVMGGFGLMATLYVITRAAPAQELADTMHTTLAGTGLRGGASVLPGECGAWARVFGERSPEVEEAFFRTWDAVRRRLLGAAAPRPHGASWVEP</sequence>
<dbReference type="Pfam" id="PF01774">
    <property type="entry name" value="UreD"/>
    <property type="match status" value="1"/>
</dbReference>
<comment type="function">
    <text evidence="3">Required for maturation of urease via the functional incorporation of the urease nickel metallocenter.</text>
</comment>
<proteinExistence type="inferred from homology"/>
<feature type="region of interest" description="Disordered" evidence="4">
    <location>
        <begin position="1"/>
        <end position="24"/>
    </location>
</feature>